<dbReference type="OrthoDB" id="2961064at2759"/>
<dbReference type="Proteomes" id="UP000772434">
    <property type="component" value="Unassembled WGS sequence"/>
</dbReference>
<dbReference type="AlphaFoldDB" id="A0A9P5UCK4"/>
<feature type="region of interest" description="Disordered" evidence="1">
    <location>
        <begin position="1"/>
        <end position="33"/>
    </location>
</feature>
<proteinExistence type="predicted"/>
<dbReference type="EMBL" id="JADNRY010000014">
    <property type="protein sequence ID" value="KAF9074221.1"/>
    <property type="molecule type" value="Genomic_DNA"/>
</dbReference>
<evidence type="ECO:0000256" key="1">
    <source>
        <dbReference type="SAM" id="MobiDB-lite"/>
    </source>
</evidence>
<comment type="caution">
    <text evidence="3">The sequence shown here is derived from an EMBL/GenBank/DDBJ whole genome shotgun (WGS) entry which is preliminary data.</text>
</comment>
<keyword evidence="2" id="KW-1133">Transmembrane helix</keyword>
<feature type="compositionally biased region" description="Polar residues" evidence="1">
    <location>
        <begin position="1"/>
        <end position="22"/>
    </location>
</feature>
<reference evidence="3" key="1">
    <citation type="submission" date="2020-11" db="EMBL/GenBank/DDBJ databases">
        <authorList>
            <consortium name="DOE Joint Genome Institute"/>
            <person name="Ahrendt S."/>
            <person name="Riley R."/>
            <person name="Andreopoulos W."/>
            <person name="Labutti K."/>
            <person name="Pangilinan J."/>
            <person name="Ruiz-Duenas F.J."/>
            <person name="Barrasa J.M."/>
            <person name="Sanchez-Garcia M."/>
            <person name="Camarero S."/>
            <person name="Miyauchi S."/>
            <person name="Serrano A."/>
            <person name="Linde D."/>
            <person name="Babiker R."/>
            <person name="Drula E."/>
            <person name="Ayuso-Fernandez I."/>
            <person name="Pacheco R."/>
            <person name="Padilla G."/>
            <person name="Ferreira P."/>
            <person name="Barriuso J."/>
            <person name="Kellner H."/>
            <person name="Castanera R."/>
            <person name="Alfaro M."/>
            <person name="Ramirez L."/>
            <person name="Pisabarro A.G."/>
            <person name="Kuo A."/>
            <person name="Tritt A."/>
            <person name="Lipzen A."/>
            <person name="He G."/>
            <person name="Yan M."/>
            <person name="Ng V."/>
            <person name="Cullen D."/>
            <person name="Martin F."/>
            <person name="Rosso M.-N."/>
            <person name="Henrissat B."/>
            <person name="Hibbett D."/>
            <person name="Martinez A.T."/>
            <person name="Grigoriev I.V."/>
        </authorList>
    </citation>
    <scope>NUCLEOTIDE SEQUENCE</scope>
    <source>
        <strain evidence="3">AH 40177</strain>
    </source>
</reference>
<keyword evidence="4" id="KW-1185">Reference proteome</keyword>
<evidence type="ECO:0000313" key="3">
    <source>
        <dbReference type="EMBL" id="KAF9074221.1"/>
    </source>
</evidence>
<keyword evidence="2" id="KW-0472">Membrane</keyword>
<feature type="transmembrane region" description="Helical" evidence="2">
    <location>
        <begin position="222"/>
        <end position="244"/>
    </location>
</feature>
<feature type="transmembrane region" description="Helical" evidence="2">
    <location>
        <begin position="129"/>
        <end position="153"/>
    </location>
</feature>
<keyword evidence="2" id="KW-0812">Transmembrane</keyword>
<feature type="transmembrane region" description="Helical" evidence="2">
    <location>
        <begin position="173"/>
        <end position="190"/>
    </location>
</feature>
<feature type="transmembrane region" description="Helical" evidence="2">
    <location>
        <begin position="264"/>
        <end position="284"/>
    </location>
</feature>
<accession>A0A9P5UCK4</accession>
<protein>
    <submittedName>
        <fullName evidence="3">Uncharacterized protein</fullName>
    </submittedName>
</protein>
<evidence type="ECO:0000256" key="2">
    <source>
        <dbReference type="SAM" id="Phobius"/>
    </source>
</evidence>
<evidence type="ECO:0000313" key="4">
    <source>
        <dbReference type="Proteomes" id="UP000772434"/>
    </source>
</evidence>
<name>A0A9P5UCK4_9AGAR</name>
<sequence>MGWFTPSSPRRANSISDASFSSPHDESTMSESQTQGVLHPGFLWVRHPFQINNSTNNAYSTASPSLTSDTPLNPTSHLDMLSIASAPVNTAAQLPYDNQSKQHPAVRTTIPSRISHRRSHSWITRHRNLSLLIALPFPILLSVVYIVVGHAILHASKASTEPANLSSSAKIGAVGGAVLTLPALFLLYVIQRLCMEPLTTSGPDDFFDDESDAGAQVLWRGILGYVIVFVMILLIGVPAAPIGLSILRSLSSTTILSAAQGVEAGVVGGVIFMPIVVVFCVLYYRTLTL</sequence>
<organism evidence="3 4">
    <name type="scientific">Rhodocollybia butyracea</name>
    <dbReference type="NCBI Taxonomy" id="206335"/>
    <lineage>
        <taxon>Eukaryota</taxon>
        <taxon>Fungi</taxon>
        <taxon>Dikarya</taxon>
        <taxon>Basidiomycota</taxon>
        <taxon>Agaricomycotina</taxon>
        <taxon>Agaricomycetes</taxon>
        <taxon>Agaricomycetidae</taxon>
        <taxon>Agaricales</taxon>
        <taxon>Marasmiineae</taxon>
        <taxon>Omphalotaceae</taxon>
        <taxon>Rhodocollybia</taxon>
    </lineage>
</organism>
<gene>
    <name evidence="3" type="ORF">BDP27DRAFT_1317508</name>
</gene>